<evidence type="ECO:0000256" key="2">
    <source>
        <dbReference type="PIRSR" id="PIRSR603782-1"/>
    </source>
</evidence>
<dbReference type="Pfam" id="PF02630">
    <property type="entry name" value="SCO1-SenC"/>
    <property type="match status" value="1"/>
</dbReference>
<dbReference type="PANTHER" id="PTHR12151:SF25">
    <property type="entry name" value="LINALOOL DEHYDRATASE_ISOMERASE DOMAIN-CONTAINING PROTEIN"/>
    <property type="match status" value="1"/>
</dbReference>
<keyword evidence="2" id="KW-0186">Copper</keyword>
<evidence type="ECO:0000256" key="3">
    <source>
        <dbReference type="PIRSR" id="PIRSR603782-2"/>
    </source>
</evidence>
<keyword evidence="3" id="KW-1015">Disulfide bond</keyword>
<feature type="binding site" evidence="2">
    <location>
        <position position="77"/>
    </location>
    <ligand>
        <name>Cu cation</name>
        <dbReference type="ChEBI" id="CHEBI:23378"/>
    </ligand>
</feature>
<evidence type="ECO:0000256" key="1">
    <source>
        <dbReference type="ARBA" id="ARBA00010996"/>
    </source>
</evidence>
<proteinExistence type="inferred from homology"/>
<dbReference type="PROSITE" id="PS51257">
    <property type="entry name" value="PROKAR_LIPOPROTEIN"/>
    <property type="match status" value="1"/>
</dbReference>
<dbReference type="InterPro" id="IPR036249">
    <property type="entry name" value="Thioredoxin-like_sf"/>
</dbReference>
<feature type="binding site" evidence="2">
    <location>
        <position position="189"/>
    </location>
    <ligand>
        <name>Cu cation</name>
        <dbReference type="ChEBI" id="CHEBI:23378"/>
    </ligand>
</feature>
<accession>A0A075GZ08</accession>
<reference evidence="4" key="1">
    <citation type="journal article" date="2014" name="Genome Biol. Evol.">
        <title>Pangenome evidence for extensive interdomain horizontal transfer affecting lineage core and shell genes in uncultured planktonic thaumarchaeota and euryarchaeota.</title>
        <authorList>
            <person name="Deschamps P."/>
            <person name="Zivanovic Y."/>
            <person name="Moreira D."/>
            <person name="Rodriguez-Valera F."/>
            <person name="Lopez-Garcia P."/>
        </authorList>
    </citation>
    <scope>NUCLEOTIDE SEQUENCE</scope>
</reference>
<comment type="similarity">
    <text evidence="1">Belongs to the SCO1/2 family.</text>
</comment>
<evidence type="ECO:0000313" key="4">
    <source>
        <dbReference type="EMBL" id="AIF08175.1"/>
    </source>
</evidence>
<dbReference type="PANTHER" id="PTHR12151">
    <property type="entry name" value="ELECTRON TRANSPORT PROTIN SCO1/SENC FAMILY MEMBER"/>
    <property type="match status" value="1"/>
</dbReference>
<dbReference type="Gene3D" id="3.40.30.10">
    <property type="entry name" value="Glutaredoxin"/>
    <property type="match status" value="1"/>
</dbReference>
<dbReference type="GO" id="GO:0046872">
    <property type="term" value="F:metal ion binding"/>
    <property type="evidence" value="ECO:0007669"/>
    <property type="project" value="UniProtKB-KW"/>
</dbReference>
<dbReference type="SUPFAM" id="SSF52833">
    <property type="entry name" value="Thioredoxin-like"/>
    <property type="match status" value="1"/>
</dbReference>
<feature type="disulfide bond" description="Redox-active" evidence="3">
    <location>
        <begin position="77"/>
        <end position="81"/>
    </location>
</feature>
<protein>
    <recommendedName>
        <fullName evidence="5">Thioredoxin domain-containing protein</fullName>
    </recommendedName>
</protein>
<dbReference type="InterPro" id="IPR003782">
    <property type="entry name" value="SCO1/SenC"/>
</dbReference>
<dbReference type="EMBL" id="KF900823">
    <property type="protein sequence ID" value="AIF08175.1"/>
    <property type="molecule type" value="Genomic_DNA"/>
</dbReference>
<evidence type="ECO:0008006" key="5">
    <source>
        <dbReference type="Google" id="ProtNLM"/>
    </source>
</evidence>
<name>A0A075GZ08_9EURY</name>
<organism evidence="4">
    <name type="scientific">uncultured marine group II/III euryarchaeote KM3_27_D07</name>
    <dbReference type="NCBI Taxonomy" id="1456429"/>
    <lineage>
        <taxon>Archaea</taxon>
        <taxon>Methanobacteriati</taxon>
        <taxon>Methanobacteriota</taxon>
        <taxon>environmental samples</taxon>
    </lineage>
</organism>
<keyword evidence="2" id="KW-0479">Metal-binding</keyword>
<dbReference type="AlphaFoldDB" id="A0A075GZ08"/>
<sequence>MTRRFSSLFLVAILACSGIISGCLGGEPSIPDDFNGDDIYPAVAVEPFDLVAHDGTNYSSENFDGKVVIVVFMFTRCPDVCPVVSANTKWLYSQLTEDEQSNVEVISITVDPWTDNITELATYKENMTLDWNHLTGEVDVLEPVWGNFDVGLRTVSSDEYGYQNNTDNTSGSDETSGRHHPAFDYLVDHSTGTILVDKNGYQRVWWGDVDWIPDLVLADVRELLSE</sequence>
<dbReference type="CDD" id="cd02968">
    <property type="entry name" value="SCO"/>
    <property type="match status" value="1"/>
</dbReference>
<feature type="binding site" evidence="2">
    <location>
        <position position="81"/>
    </location>
    <ligand>
        <name>Cu cation</name>
        <dbReference type="ChEBI" id="CHEBI:23378"/>
    </ligand>
</feature>